<gene>
    <name evidence="9" type="ORF">OFUS_LOCUS10349</name>
</gene>
<feature type="compositionally biased region" description="Low complexity" evidence="6">
    <location>
        <begin position="880"/>
        <end position="915"/>
    </location>
</feature>
<keyword evidence="7" id="KW-1133">Transmembrane helix</keyword>
<name>A0A8J1T6D7_OWEFU</name>
<dbReference type="SUPFAM" id="SSF48726">
    <property type="entry name" value="Immunoglobulin"/>
    <property type="match status" value="3"/>
</dbReference>
<reference evidence="9" key="1">
    <citation type="submission" date="2022-03" db="EMBL/GenBank/DDBJ databases">
        <authorList>
            <person name="Martin C."/>
        </authorList>
    </citation>
    <scope>NUCLEOTIDE SEQUENCE</scope>
</reference>
<dbReference type="InterPro" id="IPR001611">
    <property type="entry name" value="Leu-rich_rpt"/>
</dbReference>
<protein>
    <submittedName>
        <fullName evidence="9">Uncharacterized protein</fullName>
    </submittedName>
</protein>
<dbReference type="FunFam" id="2.60.40.10:FF:000150">
    <property type="entry name" value="Leucine rich repeats and immunoglobulin like domains 3"/>
    <property type="match status" value="1"/>
</dbReference>
<comment type="caution">
    <text evidence="9">The sequence shown here is derived from an EMBL/GenBank/DDBJ whole genome shotgun (WGS) entry which is preliminary data.</text>
</comment>
<dbReference type="PANTHER" id="PTHR45842">
    <property type="entry name" value="SYNAPTIC ADHESION-LIKE MOLECULE SALM"/>
    <property type="match status" value="1"/>
</dbReference>
<dbReference type="InterPro" id="IPR003598">
    <property type="entry name" value="Ig_sub2"/>
</dbReference>
<dbReference type="SMART" id="SM00365">
    <property type="entry name" value="LRR_SD22"/>
    <property type="match status" value="10"/>
</dbReference>
<organism evidence="9 10">
    <name type="scientific">Owenia fusiformis</name>
    <name type="common">Polychaete worm</name>
    <dbReference type="NCBI Taxonomy" id="6347"/>
    <lineage>
        <taxon>Eukaryota</taxon>
        <taxon>Metazoa</taxon>
        <taxon>Spiralia</taxon>
        <taxon>Lophotrochozoa</taxon>
        <taxon>Annelida</taxon>
        <taxon>Polychaeta</taxon>
        <taxon>Sedentaria</taxon>
        <taxon>Canalipalpata</taxon>
        <taxon>Sabellida</taxon>
        <taxon>Oweniida</taxon>
        <taxon>Oweniidae</taxon>
        <taxon>Owenia</taxon>
    </lineage>
</organism>
<dbReference type="Pfam" id="PF13927">
    <property type="entry name" value="Ig_3"/>
    <property type="match status" value="1"/>
</dbReference>
<evidence type="ECO:0000256" key="6">
    <source>
        <dbReference type="SAM" id="MobiDB-lite"/>
    </source>
</evidence>
<dbReference type="InterPro" id="IPR036179">
    <property type="entry name" value="Ig-like_dom_sf"/>
</dbReference>
<feature type="region of interest" description="Disordered" evidence="6">
    <location>
        <begin position="851"/>
        <end position="918"/>
    </location>
</feature>
<dbReference type="GO" id="GO:0016020">
    <property type="term" value="C:membrane"/>
    <property type="evidence" value="ECO:0007669"/>
    <property type="project" value="UniProtKB-SubCell"/>
</dbReference>
<dbReference type="Pfam" id="PF07679">
    <property type="entry name" value="I-set"/>
    <property type="match status" value="2"/>
</dbReference>
<evidence type="ECO:0000256" key="5">
    <source>
        <dbReference type="ARBA" id="ARBA00023180"/>
    </source>
</evidence>
<dbReference type="FunFam" id="3.80.10.10:FF:000023">
    <property type="entry name" value="Leucine rich repeats and immunoglobulin like domains 3"/>
    <property type="match status" value="1"/>
</dbReference>
<dbReference type="InterPro" id="IPR000483">
    <property type="entry name" value="Cys-rich_flank_reg_C"/>
</dbReference>
<feature type="compositionally biased region" description="Low complexity" evidence="6">
    <location>
        <begin position="859"/>
        <end position="872"/>
    </location>
</feature>
<dbReference type="AlphaFoldDB" id="A0A8J1T6D7"/>
<dbReference type="InterPro" id="IPR003591">
    <property type="entry name" value="Leu-rich_rpt_typical-subtyp"/>
</dbReference>
<dbReference type="SMART" id="SM00082">
    <property type="entry name" value="LRRCT"/>
    <property type="match status" value="1"/>
</dbReference>
<dbReference type="EMBL" id="CAIIXF020000005">
    <property type="protein sequence ID" value="CAH1784097.1"/>
    <property type="molecule type" value="Genomic_DNA"/>
</dbReference>
<feature type="compositionally biased region" description="Polar residues" evidence="6">
    <location>
        <begin position="1032"/>
        <end position="1067"/>
    </location>
</feature>
<dbReference type="InterPro" id="IPR013783">
    <property type="entry name" value="Ig-like_fold"/>
</dbReference>
<dbReference type="InterPro" id="IPR013098">
    <property type="entry name" value="Ig_I-set"/>
</dbReference>
<proteinExistence type="predicted"/>
<evidence type="ECO:0000256" key="2">
    <source>
        <dbReference type="ARBA" id="ARBA00022729"/>
    </source>
</evidence>
<keyword evidence="7" id="KW-0812">Transmembrane</keyword>
<feature type="chain" id="PRO_5043826273" evidence="8">
    <location>
        <begin position="25"/>
        <end position="1194"/>
    </location>
</feature>
<evidence type="ECO:0000256" key="1">
    <source>
        <dbReference type="ARBA" id="ARBA00022614"/>
    </source>
</evidence>
<dbReference type="Pfam" id="PF13855">
    <property type="entry name" value="LRR_8"/>
    <property type="match status" value="5"/>
</dbReference>
<dbReference type="PROSITE" id="PS50835">
    <property type="entry name" value="IG_LIKE"/>
    <property type="match status" value="3"/>
</dbReference>
<feature type="transmembrane region" description="Helical" evidence="7">
    <location>
        <begin position="824"/>
        <end position="845"/>
    </location>
</feature>
<dbReference type="InterPro" id="IPR032675">
    <property type="entry name" value="LRR_dom_sf"/>
</dbReference>
<keyword evidence="7" id="KW-0472">Membrane</keyword>
<keyword evidence="10" id="KW-1185">Reference proteome</keyword>
<dbReference type="InterPro" id="IPR007110">
    <property type="entry name" value="Ig-like_dom"/>
</dbReference>
<dbReference type="SUPFAM" id="SSF52058">
    <property type="entry name" value="L domain-like"/>
    <property type="match status" value="2"/>
</dbReference>
<dbReference type="FunFam" id="2.60.40.10:FF:000161">
    <property type="entry name" value="Leucine rich repeats and immunoglobulin like domains 2"/>
    <property type="match status" value="1"/>
</dbReference>
<sequence>MAARKWIFLAFVLISGWSLEGVSGENMKCPDVCSCLGNAVDCSNKGKKELQAIPADIPNWATDLYLQGNDISFIPSNAFVGLTKLETINLQNNKILNVNSEVFKPAFNLKEINLSDNKLVAFPMFGQNAENLTKLYLNHNSISTIPPGALDGLKKLRELHVQYNNITKLSVGMFPAGLQMHHLSLSYNKINKTEPHALDNLTSLLWLKLNKNKISKLPEEFFIKLTKLKYLELNRNKFKELGGLTFKGLEKLKSLRLRRNKITKLNDGAFYGLSSIEQLHLDYNSITTISDKWLYGLETLTHFYLSHNLINKTDSNAWNFCKKLHELDLSHNKLTSFQEGAFDHLGALENLYLNHNKIYSIADGAFRGLTALEILEMNSNEISWTIEDMNGAFSGLKKLRQLGLDSNKIKSIAKRAFSGLEELKQLHLSDNSISSIQSNAFDPMKRLTDLRLNSTNLLCDCQLSWLPQWLDSSGFRESVNARCGHPNTLKGKSIFAVDATEFKCDDFPKPIIIEEPTSGIALKGGNLTLTCKAASSAETTIKFSWKKDNIPIPNANIETFATTNAQASTSAKDIIHYTTKLHLSKIEDNDSGKYQCVVSSTSFGPTYSSKAKIAVHVFPVFTKKPVDVTVKAGSTARLECAAKGSPGPEIAWQKDGGDDFPAARERRMHVMPEDDVFFIVEVKSSDEGTYSCTATNAAGSIIVNATLTVLETPSFFKPMPSEMHSKEGETTVLQCMASGSPKPMLTWQKDDKPLEVTPRHFFTTNNQLLVIVQTSPGDAGKYTCEMANTLGTSRDDTILRVLPTKSRPHVSAAGLDDESTTTGIIIIAVVCCVVGTSLVWVIIIYQTRKKPEEYSSTPTDETTLPGEMTTTTYGKSGRISPSILPQSHSTSSSHKNLSRSGSGSASGSSISGTESPYRFGSIAKPRTAAIFPSDVDDDDHRQSIPLTLDEQQTARVSDDSITALNQRLMPGNSDTMSSFQSHNSVQSCGPHLQTFHPYPTNHDRLPESPGDGPPAYFTLKQEQVHYNAPCRKNTSLSTAPHSHVYINSDNRSSHILGTPHTQNSQPPGTGEDCYTDISSATFPRKSPEQSQSSHSLHTPHRSHKAAEEPQASSNPTYHSSLSSLARRPLRSSETLSSPNSHSKPEHSHYQNVGISFTHQSRDSPFNYNTPEPPSMTSHHEQSRCQNELSKCDAL</sequence>
<evidence type="ECO:0000313" key="10">
    <source>
        <dbReference type="Proteomes" id="UP000749559"/>
    </source>
</evidence>
<dbReference type="Pfam" id="PF00560">
    <property type="entry name" value="LRR_1"/>
    <property type="match status" value="1"/>
</dbReference>
<dbReference type="OrthoDB" id="5917255at2759"/>
<keyword evidence="4" id="KW-1015">Disulfide bond</keyword>
<feature type="region of interest" description="Disordered" evidence="6">
    <location>
        <begin position="1032"/>
        <end position="1194"/>
    </location>
</feature>
<dbReference type="InterPro" id="IPR050467">
    <property type="entry name" value="LRFN"/>
</dbReference>
<keyword evidence="5" id="KW-0325">Glycoprotein</keyword>
<keyword evidence="1" id="KW-0433">Leucine-rich repeat</keyword>
<dbReference type="Gene3D" id="3.80.10.10">
    <property type="entry name" value="Ribonuclease Inhibitor"/>
    <property type="match status" value="4"/>
</dbReference>
<dbReference type="SMART" id="SM00409">
    <property type="entry name" value="IG"/>
    <property type="match status" value="3"/>
</dbReference>
<evidence type="ECO:0000256" key="3">
    <source>
        <dbReference type="ARBA" id="ARBA00022737"/>
    </source>
</evidence>
<keyword evidence="2 8" id="KW-0732">Signal</keyword>
<dbReference type="PROSITE" id="PS51450">
    <property type="entry name" value="LRR"/>
    <property type="match status" value="4"/>
</dbReference>
<dbReference type="InterPro" id="IPR003599">
    <property type="entry name" value="Ig_sub"/>
</dbReference>
<dbReference type="SMART" id="SM00408">
    <property type="entry name" value="IGc2"/>
    <property type="match status" value="3"/>
</dbReference>
<dbReference type="SMART" id="SM00364">
    <property type="entry name" value="LRR_BAC"/>
    <property type="match status" value="5"/>
</dbReference>
<accession>A0A8J1T6D7</accession>
<dbReference type="Proteomes" id="UP000749559">
    <property type="component" value="Unassembled WGS sequence"/>
</dbReference>
<dbReference type="Gene3D" id="2.60.40.10">
    <property type="entry name" value="Immunoglobulins"/>
    <property type="match status" value="3"/>
</dbReference>
<evidence type="ECO:0000313" key="9">
    <source>
        <dbReference type="EMBL" id="CAH1784097.1"/>
    </source>
</evidence>
<dbReference type="SMART" id="SM00369">
    <property type="entry name" value="LRR_TYP"/>
    <property type="match status" value="14"/>
</dbReference>
<evidence type="ECO:0000256" key="4">
    <source>
        <dbReference type="ARBA" id="ARBA00023157"/>
    </source>
</evidence>
<dbReference type="FunFam" id="3.80.10.10:FF:001164">
    <property type="entry name" value="GH01279p"/>
    <property type="match status" value="2"/>
</dbReference>
<evidence type="ECO:0000256" key="7">
    <source>
        <dbReference type="SAM" id="Phobius"/>
    </source>
</evidence>
<evidence type="ECO:0000256" key="8">
    <source>
        <dbReference type="SAM" id="SignalP"/>
    </source>
</evidence>
<feature type="compositionally biased region" description="Polar residues" evidence="6">
    <location>
        <begin position="1149"/>
        <end position="1169"/>
    </location>
</feature>
<dbReference type="PANTHER" id="PTHR45842:SF21">
    <property type="entry name" value="IG-LIKE DOMAIN-CONTAINING PROTEIN"/>
    <property type="match status" value="1"/>
</dbReference>
<keyword evidence="3" id="KW-0677">Repeat</keyword>
<feature type="signal peptide" evidence="8">
    <location>
        <begin position="1"/>
        <end position="24"/>
    </location>
</feature>